<dbReference type="PANTHER" id="PTHR11850">
    <property type="entry name" value="HOMEOBOX PROTEIN TRANSCRIPTION FACTORS"/>
    <property type="match status" value="1"/>
</dbReference>
<dbReference type="GO" id="GO:0003677">
    <property type="term" value="F:DNA binding"/>
    <property type="evidence" value="ECO:0007669"/>
    <property type="project" value="UniProtKB-UniRule"/>
</dbReference>
<dbReference type="GO" id="GO:0000981">
    <property type="term" value="F:DNA-binding transcription factor activity, RNA polymerase II-specific"/>
    <property type="evidence" value="ECO:0007669"/>
    <property type="project" value="InterPro"/>
</dbReference>
<keyword evidence="7" id="KW-1185">Reference proteome</keyword>
<dbReference type="CTD" id="20251568"/>
<accession>V3ZVH8</accession>
<dbReference type="InterPro" id="IPR008422">
    <property type="entry name" value="KN_HD"/>
</dbReference>
<evidence type="ECO:0000256" key="2">
    <source>
        <dbReference type="ARBA" id="ARBA00023155"/>
    </source>
</evidence>
<evidence type="ECO:0000259" key="5">
    <source>
        <dbReference type="PROSITE" id="PS50071"/>
    </source>
</evidence>
<feature type="non-terminal residue" evidence="6">
    <location>
        <position position="58"/>
    </location>
</feature>
<evidence type="ECO:0000313" key="7">
    <source>
        <dbReference type="Proteomes" id="UP000030746"/>
    </source>
</evidence>
<dbReference type="GO" id="GO:0005634">
    <property type="term" value="C:nucleus"/>
    <property type="evidence" value="ECO:0007669"/>
    <property type="project" value="UniProtKB-SubCell"/>
</dbReference>
<keyword evidence="2 4" id="KW-0371">Homeobox</keyword>
<keyword evidence="3 4" id="KW-0539">Nucleus</keyword>
<dbReference type="Proteomes" id="UP000030746">
    <property type="component" value="Unassembled WGS sequence"/>
</dbReference>
<dbReference type="EMBL" id="KB202719">
    <property type="protein sequence ID" value="ESO88342.1"/>
    <property type="molecule type" value="Genomic_DNA"/>
</dbReference>
<dbReference type="AlphaFoldDB" id="V3ZVH8"/>
<dbReference type="Pfam" id="PF05920">
    <property type="entry name" value="Homeobox_KN"/>
    <property type="match status" value="1"/>
</dbReference>
<dbReference type="OrthoDB" id="4187154at2759"/>
<feature type="non-terminal residue" evidence="6">
    <location>
        <position position="1"/>
    </location>
</feature>
<dbReference type="InterPro" id="IPR017970">
    <property type="entry name" value="Homeobox_CS"/>
</dbReference>
<feature type="domain" description="Homeobox" evidence="5">
    <location>
        <begin position="1"/>
        <end position="58"/>
    </location>
</feature>
<protein>
    <recommendedName>
        <fullName evidence="5">Homeobox domain-containing protein</fullName>
    </recommendedName>
</protein>
<dbReference type="GeneID" id="20251568"/>
<keyword evidence="1 4" id="KW-0238">DNA-binding</keyword>
<dbReference type="SMART" id="SM00389">
    <property type="entry name" value="HOX"/>
    <property type="match status" value="1"/>
</dbReference>
<dbReference type="KEGG" id="lgi:LOTGIDRAFT_60240"/>
<comment type="subcellular location">
    <subcellularLocation>
        <location evidence="4">Nucleus</location>
    </subcellularLocation>
</comment>
<dbReference type="RefSeq" id="XP_009060936.1">
    <property type="nucleotide sequence ID" value="XM_009062688.1"/>
</dbReference>
<dbReference type="Gene3D" id="1.10.10.60">
    <property type="entry name" value="Homeodomain-like"/>
    <property type="match status" value="1"/>
</dbReference>
<dbReference type="InterPro" id="IPR001356">
    <property type="entry name" value="HD"/>
</dbReference>
<organism evidence="6 7">
    <name type="scientific">Lottia gigantea</name>
    <name type="common">Giant owl limpet</name>
    <dbReference type="NCBI Taxonomy" id="225164"/>
    <lineage>
        <taxon>Eukaryota</taxon>
        <taxon>Metazoa</taxon>
        <taxon>Spiralia</taxon>
        <taxon>Lophotrochozoa</taxon>
        <taxon>Mollusca</taxon>
        <taxon>Gastropoda</taxon>
        <taxon>Patellogastropoda</taxon>
        <taxon>Lottioidea</taxon>
        <taxon>Lottiidae</taxon>
        <taxon>Lottia</taxon>
    </lineage>
</organism>
<dbReference type="InterPro" id="IPR009057">
    <property type="entry name" value="Homeodomain-like_sf"/>
</dbReference>
<dbReference type="InterPro" id="IPR050224">
    <property type="entry name" value="TALE_homeobox"/>
</dbReference>
<evidence type="ECO:0000313" key="6">
    <source>
        <dbReference type="EMBL" id="ESO88342.1"/>
    </source>
</evidence>
<gene>
    <name evidence="6" type="ORF">LOTGIDRAFT_60240</name>
</gene>
<dbReference type="SUPFAM" id="SSF46689">
    <property type="entry name" value="Homeodomain-like"/>
    <property type="match status" value="1"/>
</dbReference>
<evidence type="ECO:0000256" key="4">
    <source>
        <dbReference type="PROSITE-ProRule" id="PRU00108"/>
    </source>
</evidence>
<dbReference type="PROSITE" id="PS50071">
    <property type="entry name" value="HOMEOBOX_2"/>
    <property type="match status" value="1"/>
</dbReference>
<evidence type="ECO:0000256" key="1">
    <source>
        <dbReference type="ARBA" id="ARBA00023125"/>
    </source>
</evidence>
<dbReference type="CDD" id="cd00086">
    <property type="entry name" value="homeodomain"/>
    <property type="match status" value="1"/>
</dbReference>
<proteinExistence type="predicted"/>
<dbReference type="HOGENOM" id="CLU_049543_14_1_1"/>
<name>V3ZVH8_LOTGI</name>
<dbReference type="PROSITE" id="PS00027">
    <property type="entry name" value="HOMEOBOX_1"/>
    <property type="match status" value="1"/>
</dbReference>
<evidence type="ECO:0000256" key="3">
    <source>
        <dbReference type="ARBA" id="ARBA00023242"/>
    </source>
</evidence>
<reference evidence="6 7" key="1">
    <citation type="journal article" date="2013" name="Nature">
        <title>Insights into bilaterian evolution from three spiralian genomes.</title>
        <authorList>
            <person name="Simakov O."/>
            <person name="Marletaz F."/>
            <person name="Cho S.J."/>
            <person name="Edsinger-Gonzales E."/>
            <person name="Havlak P."/>
            <person name="Hellsten U."/>
            <person name="Kuo D.H."/>
            <person name="Larsson T."/>
            <person name="Lv J."/>
            <person name="Arendt D."/>
            <person name="Savage R."/>
            <person name="Osoegawa K."/>
            <person name="de Jong P."/>
            <person name="Grimwood J."/>
            <person name="Chapman J.A."/>
            <person name="Shapiro H."/>
            <person name="Aerts A."/>
            <person name="Otillar R.P."/>
            <person name="Terry A.Y."/>
            <person name="Boore J.L."/>
            <person name="Grigoriev I.V."/>
            <person name="Lindberg D.R."/>
            <person name="Seaver E.C."/>
            <person name="Weisblat D.A."/>
            <person name="Putnam N.H."/>
            <person name="Rokhsar D.S."/>
        </authorList>
    </citation>
    <scope>NUCLEOTIDE SEQUENCE [LARGE SCALE GENOMIC DNA]</scope>
</reference>
<dbReference type="STRING" id="225164.V3ZVH8"/>
<sequence>RSRPVLSKSTIQKLEAWYTAHEEHPYPNNEVIEDLSNACGITYSQVRKWFANKRNRSK</sequence>